<reference evidence="1" key="2">
    <citation type="journal article" date="2015" name="Fish Shellfish Immunol.">
        <title>Early steps in the European eel (Anguilla anguilla)-Vibrio vulnificus interaction in the gills: Role of the RtxA13 toxin.</title>
        <authorList>
            <person name="Callol A."/>
            <person name="Pajuelo D."/>
            <person name="Ebbesson L."/>
            <person name="Teles M."/>
            <person name="MacKenzie S."/>
            <person name="Amaro C."/>
        </authorList>
    </citation>
    <scope>NUCLEOTIDE SEQUENCE</scope>
</reference>
<dbReference type="AlphaFoldDB" id="A0A0E9Q2X9"/>
<organism evidence="1">
    <name type="scientific">Anguilla anguilla</name>
    <name type="common">European freshwater eel</name>
    <name type="synonym">Muraena anguilla</name>
    <dbReference type="NCBI Taxonomy" id="7936"/>
    <lineage>
        <taxon>Eukaryota</taxon>
        <taxon>Metazoa</taxon>
        <taxon>Chordata</taxon>
        <taxon>Craniata</taxon>
        <taxon>Vertebrata</taxon>
        <taxon>Euteleostomi</taxon>
        <taxon>Actinopterygii</taxon>
        <taxon>Neopterygii</taxon>
        <taxon>Teleostei</taxon>
        <taxon>Anguilliformes</taxon>
        <taxon>Anguillidae</taxon>
        <taxon>Anguilla</taxon>
    </lineage>
</organism>
<sequence>MLTVILVPYQLCVICLPSQHFMLTFYAQSN</sequence>
<name>A0A0E9Q2X9_ANGAN</name>
<reference evidence="1" key="1">
    <citation type="submission" date="2014-11" db="EMBL/GenBank/DDBJ databases">
        <authorList>
            <person name="Amaro Gonzalez C."/>
        </authorList>
    </citation>
    <scope>NUCLEOTIDE SEQUENCE</scope>
</reference>
<proteinExistence type="predicted"/>
<protein>
    <submittedName>
        <fullName evidence="1">Uncharacterized protein</fullName>
    </submittedName>
</protein>
<accession>A0A0E9Q2X9</accession>
<dbReference type="EMBL" id="GBXM01097872">
    <property type="protein sequence ID" value="JAH10705.1"/>
    <property type="molecule type" value="Transcribed_RNA"/>
</dbReference>
<evidence type="ECO:0000313" key="1">
    <source>
        <dbReference type="EMBL" id="JAH10705.1"/>
    </source>
</evidence>